<evidence type="ECO:0000313" key="10">
    <source>
        <dbReference type="EMBL" id="MFD1719777.1"/>
    </source>
</evidence>
<evidence type="ECO:0000256" key="7">
    <source>
        <dbReference type="SAM" id="MobiDB-lite"/>
    </source>
</evidence>
<keyword evidence="3 10" id="KW-0808">Transferase</keyword>
<dbReference type="GO" id="GO:0016740">
    <property type="term" value="F:transferase activity"/>
    <property type="evidence" value="ECO:0007669"/>
    <property type="project" value="UniProtKB-KW"/>
</dbReference>
<feature type="transmembrane region" description="Helical" evidence="8">
    <location>
        <begin position="61"/>
        <end position="82"/>
    </location>
</feature>
<dbReference type="Proteomes" id="UP001597277">
    <property type="component" value="Unassembled WGS sequence"/>
</dbReference>
<comment type="caution">
    <text evidence="10">The sequence shown here is derived from an EMBL/GenBank/DDBJ whole genome shotgun (WGS) entry which is preliminary data.</text>
</comment>
<dbReference type="EMBL" id="JBHUEE010000013">
    <property type="protein sequence ID" value="MFD1719777.1"/>
    <property type="molecule type" value="Genomic_DNA"/>
</dbReference>
<dbReference type="PANTHER" id="PTHR30576:SF10">
    <property type="entry name" value="SLL5057 PROTEIN"/>
    <property type="match status" value="1"/>
</dbReference>
<feature type="transmembrane region" description="Helical" evidence="8">
    <location>
        <begin position="152"/>
        <end position="171"/>
    </location>
</feature>
<name>A0ABW4L969_9MICO</name>
<evidence type="ECO:0000256" key="4">
    <source>
        <dbReference type="ARBA" id="ARBA00022692"/>
    </source>
</evidence>
<feature type="transmembrane region" description="Helical" evidence="8">
    <location>
        <begin position="315"/>
        <end position="336"/>
    </location>
</feature>
<keyword evidence="6 8" id="KW-0472">Membrane</keyword>
<dbReference type="InterPro" id="IPR003362">
    <property type="entry name" value="Bact_transf"/>
</dbReference>
<accession>A0ABW4L969</accession>
<comment type="similarity">
    <text evidence="2">Belongs to the bacterial sugar transferase family.</text>
</comment>
<feature type="transmembrane region" description="Helical" evidence="8">
    <location>
        <begin position="126"/>
        <end position="146"/>
    </location>
</feature>
<evidence type="ECO:0000256" key="5">
    <source>
        <dbReference type="ARBA" id="ARBA00022989"/>
    </source>
</evidence>
<evidence type="ECO:0000259" key="9">
    <source>
        <dbReference type="Pfam" id="PF02397"/>
    </source>
</evidence>
<keyword evidence="4 8" id="KW-0812">Transmembrane</keyword>
<dbReference type="PANTHER" id="PTHR30576">
    <property type="entry name" value="COLANIC BIOSYNTHESIS UDP-GLUCOSE LIPID CARRIER TRANSFERASE"/>
    <property type="match status" value="1"/>
</dbReference>
<feature type="transmembrane region" description="Helical" evidence="8">
    <location>
        <begin position="88"/>
        <end position="105"/>
    </location>
</feature>
<evidence type="ECO:0000256" key="1">
    <source>
        <dbReference type="ARBA" id="ARBA00004141"/>
    </source>
</evidence>
<evidence type="ECO:0000256" key="6">
    <source>
        <dbReference type="ARBA" id="ARBA00023136"/>
    </source>
</evidence>
<dbReference type="InterPro" id="IPR017475">
    <property type="entry name" value="EPS_sugar_tfrase"/>
</dbReference>
<comment type="subcellular location">
    <subcellularLocation>
        <location evidence="1">Membrane</location>
        <topology evidence="1">Multi-pass membrane protein</topology>
    </subcellularLocation>
</comment>
<feature type="domain" description="Bacterial sugar transferase" evidence="9">
    <location>
        <begin position="310"/>
        <end position="497"/>
    </location>
</feature>
<evidence type="ECO:0000256" key="3">
    <source>
        <dbReference type="ARBA" id="ARBA00022679"/>
    </source>
</evidence>
<feature type="region of interest" description="Disordered" evidence="7">
    <location>
        <begin position="1"/>
        <end position="41"/>
    </location>
</feature>
<sequence>MTDVAHASPAPAQKPLLRPPRRLRSPQQRPEPSVVAGAASPRETASLLRRRRWERRYARRLELTDSAVITGAVTATLALAAQIGELEAGLLIAGVLVVLCWLGLLKFTGTRSPQLTGSGALEYTRLVRATLLTFGLLGCGFVVAGQAGLRPYVLLALPLGLIGLVAGRWCWRQWLLRQRRTSRAVAHAVVVGSRSDIDTIAEFLGNDGSSGYLLVGSVVLDSATPADPAAVAAEAARLGADTIVVGSRPYSDPRFVKRLAWQLEGTAAELVLSHGLTDVAEPRISLQDVEGLPLVRVRIPTYDGGQHIIKRAFDIAVATLALVPIAAVTPLLALAIRLDSPGPVLFWQDRVGRDGRTFRMVKFRTMTARAEQDRAMLLDRNDGAGPLFKLKDDPRITRVGRILRRYSLDELPQFWNVLRGDMSVVGPRPPLPSEVTAYDGSVVRRLYVRPGITGPWQVSGRSDLAWEQSVRLDLHYVENWSLLNDLILMWRTVNVVVRPEGAY</sequence>
<keyword evidence="5 8" id="KW-1133">Transmembrane helix</keyword>
<dbReference type="RefSeq" id="WP_388010747.1">
    <property type="nucleotide sequence ID" value="NZ_JBHUEE010000013.1"/>
</dbReference>
<gene>
    <name evidence="10" type="ORF">ACFSE6_18180</name>
</gene>
<evidence type="ECO:0000256" key="2">
    <source>
        <dbReference type="ARBA" id="ARBA00006464"/>
    </source>
</evidence>
<evidence type="ECO:0000313" key="11">
    <source>
        <dbReference type="Proteomes" id="UP001597277"/>
    </source>
</evidence>
<protein>
    <submittedName>
        <fullName evidence="10">Sugar transferase</fullName>
        <ecNumber evidence="10">2.7.8.-</ecNumber>
    </submittedName>
</protein>
<dbReference type="EC" id="2.7.8.-" evidence="10"/>
<keyword evidence="11" id="KW-1185">Reference proteome</keyword>
<evidence type="ECO:0000256" key="8">
    <source>
        <dbReference type="SAM" id="Phobius"/>
    </source>
</evidence>
<proteinExistence type="inferred from homology"/>
<dbReference type="NCBIfam" id="TIGR03025">
    <property type="entry name" value="EPS_sugtrans"/>
    <property type="match status" value="1"/>
</dbReference>
<dbReference type="Pfam" id="PF02397">
    <property type="entry name" value="Bac_transf"/>
    <property type="match status" value="1"/>
</dbReference>
<reference evidence="11" key="1">
    <citation type="journal article" date="2019" name="Int. J. Syst. Evol. Microbiol.">
        <title>The Global Catalogue of Microorganisms (GCM) 10K type strain sequencing project: providing services to taxonomists for standard genome sequencing and annotation.</title>
        <authorList>
            <consortium name="The Broad Institute Genomics Platform"/>
            <consortium name="The Broad Institute Genome Sequencing Center for Infectious Disease"/>
            <person name="Wu L."/>
            <person name="Ma J."/>
        </authorList>
    </citation>
    <scope>NUCLEOTIDE SEQUENCE [LARGE SCALE GENOMIC DNA]</scope>
    <source>
        <strain evidence="11">JCM 17130</strain>
    </source>
</reference>
<organism evidence="10 11">
    <name type="scientific">Georgenia deserti</name>
    <dbReference type="NCBI Taxonomy" id="2093781"/>
    <lineage>
        <taxon>Bacteria</taxon>
        <taxon>Bacillati</taxon>
        <taxon>Actinomycetota</taxon>
        <taxon>Actinomycetes</taxon>
        <taxon>Micrococcales</taxon>
        <taxon>Bogoriellaceae</taxon>
        <taxon>Georgenia</taxon>
    </lineage>
</organism>